<comment type="caution">
    <text evidence="2">The sequence shown here is derived from an EMBL/GenBank/DDBJ whole genome shotgun (WGS) entry which is preliminary data.</text>
</comment>
<evidence type="ECO:0008006" key="4">
    <source>
        <dbReference type="Google" id="ProtNLM"/>
    </source>
</evidence>
<dbReference type="InterPro" id="IPR021145">
    <property type="entry name" value="Portal_protein_SPP1_Gp6-like"/>
</dbReference>
<organism evidence="2 3">
    <name type="scientific">Paenibacillus contaminans</name>
    <dbReference type="NCBI Taxonomy" id="450362"/>
    <lineage>
        <taxon>Bacteria</taxon>
        <taxon>Bacillati</taxon>
        <taxon>Bacillota</taxon>
        <taxon>Bacilli</taxon>
        <taxon>Bacillales</taxon>
        <taxon>Paenibacillaceae</taxon>
        <taxon>Paenibacillus</taxon>
    </lineage>
</organism>
<protein>
    <recommendedName>
        <fullName evidence="4">Phage portal protein</fullName>
    </recommendedName>
</protein>
<proteinExistence type="predicted"/>
<name>A0A329MT25_9BACL</name>
<dbReference type="Proteomes" id="UP000250369">
    <property type="component" value="Unassembled WGS sequence"/>
</dbReference>
<accession>A0A329MT25</accession>
<dbReference type="EMBL" id="QMFB01000001">
    <property type="protein sequence ID" value="RAV22670.1"/>
    <property type="molecule type" value="Genomic_DNA"/>
</dbReference>
<feature type="coiled-coil region" evidence="1">
    <location>
        <begin position="408"/>
        <end position="457"/>
    </location>
</feature>
<reference evidence="2 3" key="1">
    <citation type="journal article" date="2009" name="Int. J. Syst. Evol. Microbiol.">
        <title>Paenibacillus contaminans sp. nov., isolated from a contaminated laboratory plate.</title>
        <authorList>
            <person name="Chou J.H."/>
            <person name="Lee J.H."/>
            <person name="Lin M.C."/>
            <person name="Chang P.S."/>
            <person name="Arun A.B."/>
            <person name="Young C.C."/>
            <person name="Chen W.M."/>
        </authorList>
    </citation>
    <scope>NUCLEOTIDE SEQUENCE [LARGE SCALE GENOMIC DNA]</scope>
    <source>
        <strain evidence="2 3">CKOBP-6</strain>
    </source>
</reference>
<evidence type="ECO:0000313" key="2">
    <source>
        <dbReference type="EMBL" id="RAV22670.1"/>
    </source>
</evidence>
<gene>
    <name evidence="2" type="ORF">DQG23_00165</name>
</gene>
<dbReference type="AlphaFoldDB" id="A0A329MT25"/>
<evidence type="ECO:0000313" key="3">
    <source>
        <dbReference type="Proteomes" id="UP000250369"/>
    </source>
</evidence>
<keyword evidence="1" id="KW-0175">Coiled coil</keyword>
<evidence type="ECO:0000256" key="1">
    <source>
        <dbReference type="SAM" id="Coils"/>
    </source>
</evidence>
<sequence>MELKIENLKWETFEGRRTEYEKLENVFNNMVDEWIKNERLSPEDRKHYVRNNFFRKIVEHITHIVCAERPNVVVANESLQEYVDKVLFESKFFDNLNGAVKLSQVLSHIIIRVKKVDHLNHSVIEFVHPNKYDVEFDEWDATVPKKQSLIFERQIDNRFYRRKEEEWFDNDKKKFFWTQVDEMKDGNGEWVSQNKPAPLIHDFGFLIHVVRLDVMPGRFWGRPIFYDLEDNLREINNLVSQMVNVLRKHANPKLVMPSSMFDALVNKNKKLLKQNLIGEQYIEVGQLEIYRYDPNMDNAAKPEYVVWDAKLDSGFKLYNLLLDNLSKLGDVPVEVLRTQEGYGNLSGTAMLLSKTPSYNRAKEIATAFKQTVEKALYQCQQLDKMDGKLKQEPEFVTVTFDHTSSISTDEIKLEMEKYKEGLQSWEETAQRINNWNSRQLEIERKRIQEEKANKQVSQEGTSV</sequence>
<keyword evidence="3" id="KW-1185">Reference proteome</keyword>
<dbReference type="RefSeq" id="WP_113028781.1">
    <property type="nucleotide sequence ID" value="NZ_QMFB01000001.1"/>
</dbReference>
<dbReference type="Pfam" id="PF05133">
    <property type="entry name" value="SPP1_portal"/>
    <property type="match status" value="1"/>
</dbReference>
<dbReference type="OrthoDB" id="2514584at2"/>